<organism evidence="1 2">
    <name type="scientific">Pelomonas lactea</name>
    <dbReference type="NCBI Taxonomy" id="3299030"/>
    <lineage>
        <taxon>Bacteria</taxon>
        <taxon>Pseudomonadati</taxon>
        <taxon>Pseudomonadota</taxon>
        <taxon>Betaproteobacteria</taxon>
        <taxon>Burkholderiales</taxon>
        <taxon>Sphaerotilaceae</taxon>
        <taxon>Roseateles</taxon>
    </lineage>
</organism>
<dbReference type="Gene3D" id="2.60.120.260">
    <property type="entry name" value="Galactose-binding domain-like"/>
    <property type="match status" value="1"/>
</dbReference>
<keyword evidence="2" id="KW-1185">Reference proteome</keyword>
<feature type="non-terminal residue" evidence="1">
    <location>
        <position position="1"/>
    </location>
</feature>
<dbReference type="EMBL" id="JBIGHX010000023">
    <property type="protein sequence ID" value="MFG6464951.1"/>
    <property type="molecule type" value="Genomic_DNA"/>
</dbReference>
<sequence>VERSVDTIAGATYTLSLDYAGGMGFLAANTQIGIYVDGVRIATHAGTSPTSSLNWQALSFSFTGNGASRTVAIVLEGGDTLAAGTTVPLRSAMIDDIRLVETLPVGAGVVYGLAGGSIALPRIEAALANAAGGERLSVNLLGLPDGATLTDGVRSAA</sequence>
<dbReference type="RefSeq" id="WP_394514701.1">
    <property type="nucleotide sequence ID" value="NZ_JBIGHX010000023.1"/>
</dbReference>
<accession>A0ABW7GT20</accession>
<reference evidence="1 2" key="1">
    <citation type="submission" date="2024-08" db="EMBL/GenBank/DDBJ databases">
        <authorList>
            <person name="Lu H."/>
        </authorList>
    </citation>
    <scope>NUCLEOTIDE SEQUENCE [LARGE SCALE GENOMIC DNA]</scope>
    <source>
        <strain evidence="1 2">DXS20W</strain>
    </source>
</reference>
<proteinExistence type="predicted"/>
<dbReference type="Proteomes" id="UP001606302">
    <property type="component" value="Unassembled WGS sequence"/>
</dbReference>
<comment type="caution">
    <text evidence="1">The sequence shown here is derived from an EMBL/GenBank/DDBJ whole genome shotgun (WGS) entry which is preliminary data.</text>
</comment>
<name>A0ABW7GT20_9BURK</name>
<gene>
    <name evidence="1" type="ORF">ACG04Q_25545</name>
</gene>
<evidence type="ECO:0008006" key="3">
    <source>
        <dbReference type="Google" id="ProtNLM"/>
    </source>
</evidence>
<evidence type="ECO:0000313" key="1">
    <source>
        <dbReference type="EMBL" id="MFG6464951.1"/>
    </source>
</evidence>
<protein>
    <recommendedName>
        <fullName evidence="3">CBM-cenC domain-containing protein</fullName>
    </recommendedName>
</protein>
<evidence type="ECO:0000313" key="2">
    <source>
        <dbReference type="Proteomes" id="UP001606302"/>
    </source>
</evidence>
<feature type="non-terminal residue" evidence="1">
    <location>
        <position position="157"/>
    </location>
</feature>